<keyword evidence="4 11" id="KW-0658">Purine biosynthesis</keyword>
<evidence type="ECO:0000259" key="12">
    <source>
        <dbReference type="Pfam" id="PF00763"/>
    </source>
</evidence>
<feature type="binding site" evidence="11">
    <location>
        <position position="231"/>
    </location>
    <ligand>
        <name>NADP(+)</name>
        <dbReference type="ChEBI" id="CHEBI:58349"/>
    </ligand>
</feature>
<keyword evidence="6 11" id="KW-0521">NADP</keyword>
<comment type="pathway">
    <text evidence="1 11">One-carbon metabolism; tetrahydrofolate interconversion.</text>
</comment>
<gene>
    <name evidence="11" type="primary">folD</name>
    <name evidence="14" type="ORF">BITS_0141</name>
</gene>
<comment type="catalytic activity">
    <reaction evidence="11">
        <text>(6R)-5,10-methenyltetrahydrofolate + H2O = (6R)-10-formyltetrahydrofolate + H(+)</text>
        <dbReference type="Rhea" id="RHEA:23700"/>
        <dbReference type="ChEBI" id="CHEBI:15377"/>
        <dbReference type="ChEBI" id="CHEBI:15378"/>
        <dbReference type="ChEBI" id="CHEBI:57455"/>
        <dbReference type="ChEBI" id="CHEBI:195366"/>
        <dbReference type="EC" id="3.5.4.9"/>
    </reaction>
</comment>
<sequence>MAKVLKGAPVAAAMREQLIERVQGLQKRGIEPTLAIIRVGERADDLAYERGAVKRCEQVGIKVQKYLLADDCAQEELMAAIHEVNENDGIHGCLLLRPLPKTLDEGAACEYLRPAKDVDCITHESMYGVVAGENTGFPPCTAEAVVALLDHYGVELAGARVTVVGRSMVIGKPVSLMLQSRNATVTMCHTRTKDLAGECRRADIVVVAAGRAGVLGSDAVSSGQVIIDVGINWDSEAQKLVGDVAFDDVEPTVDAITPVPGGLGPVTTAVLARHVVMAVERIGM</sequence>
<dbReference type="GO" id="GO:0004477">
    <property type="term" value="F:methenyltetrahydrofolate cyclohydrolase activity"/>
    <property type="evidence" value="ECO:0007669"/>
    <property type="project" value="UniProtKB-UniRule"/>
</dbReference>
<dbReference type="FunFam" id="3.40.50.720:FF:000094">
    <property type="entry name" value="Bifunctional protein FolD"/>
    <property type="match status" value="1"/>
</dbReference>
<dbReference type="GO" id="GO:0009086">
    <property type="term" value="P:methionine biosynthetic process"/>
    <property type="evidence" value="ECO:0007669"/>
    <property type="project" value="UniProtKB-KW"/>
</dbReference>
<keyword evidence="3 11" id="KW-0028">Amino-acid biosynthesis</keyword>
<dbReference type="HAMAP" id="MF_01576">
    <property type="entry name" value="THF_DHG_CYH"/>
    <property type="match status" value="1"/>
</dbReference>
<dbReference type="Gene3D" id="3.40.50.720">
    <property type="entry name" value="NAD(P)-binding Rossmann-like Domain"/>
    <property type="match status" value="1"/>
</dbReference>
<dbReference type="GO" id="GO:0035999">
    <property type="term" value="P:tetrahydrofolate interconversion"/>
    <property type="evidence" value="ECO:0007669"/>
    <property type="project" value="UniProtKB-UniRule"/>
</dbReference>
<dbReference type="GO" id="GO:0006164">
    <property type="term" value="P:purine nucleotide biosynthetic process"/>
    <property type="evidence" value="ECO:0007669"/>
    <property type="project" value="UniProtKB-KW"/>
</dbReference>
<dbReference type="UniPathway" id="UPA00193"/>
<dbReference type="InterPro" id="IPR020631">
    <property type="entry name" value="THF_DH/CycHdrlase_NAD-bd_dom"/>
</dbReference>
<comment type="subunit">
    <text evidence="11">Homodimer.</text>
</comment>
<keyword evidence="15" id="KW-1185">Reference proteome</keyword>
<evidence type="ECO:0000256" key="1">
    <source>
        <dbReference type="ARBA" id="ARBA00004777"/>
    </source>
</evidence>
<evidence type="ECO:0000256" key="8">
    <source>
        <dbReference type="ARBA" id="ARBA00023102"/>
    </source>
</evidence>
<dbReference type="eggNOG" id="COG0190">
    <property type="taxonomic scope" value="Bacteria"/>
</dbReference>
<proteinExistence type="inferred from homology"/>
<comment type="caution">
    <text evidence="14">The sequence shown here is derived from an EMBL/GenBank/DDBJ whole genome shotgun (WGS) entry which is preliminary data.</text>
</comment>
<evidence type="ECO:0000259" key="13">
    <source>
        <dbReference type="Pfam" id="PF02882"/>
    </source>
</evidence>
<dbReference type="Proteomes" id="UP000029080">
    <property type="component" value="Unassembled WGS sequence"/>
</dbReference>
<dbReference type="EC" id="3.5.4.9" evidence="11"/>
<keyword evidence="7 11" id="KW-0560">Oxidoreductase</keyword>
<evidence type="ECO:0000256" key="5">
    <source>
        <dbReference type="ARBA" id="ARBA00022801"/>
    </source>
</evidence>
<feature type="binding site" evidence="11">
    <location>
        <begin position="165"/>
        <end position="167"/>
    </location>
    <ligand>
        <name>NADP(+)</name>
        <dbReference type="ChEBI" id="CHEBI:58349"/>
    </ligand>
</feature>
<name>A0A087ECG8_9BIFI</name>
<organism evidence="14 15">
    <name type="scientific">Bifidobacterium tsurumiense</name>
    <dbReference type="NCBI Taxonomy" id="356829"/>
    <lineage>
        <taxon>Bacteria</taxon>
        <taxon>Bacillati</taxon>
        <taxon>Actinomycetota</taxon>
        <taxon>Actinomycetes</taxon>
        <taxon>Bifidobacteriales</taxon>
        <taxon>Bifidobacteriaceae</taxon>
        <taxon>Bifidobacterium</taxon>
    </lineage>
</organism>
<evidence type="ECO:0000256" key="9">
    <source>
        <dbReference type="ARBA" id="ARBA00023167"/>
    </source>
</evidence>
<evidence type="ECO:0000256" key="2">
    <source>
        <dbReference type="ARBA" id="ARBA00022563"/>
    </source>
</evidence>
<keyword evidence="9 11" id="KW-0486">Methionine biosynthesis</keyword>
<evidence type="ECO:0000256" key="11">
    <source>
        <dbReference type="HAMAP-Rule" id="MF_01576"/>
    </source>
</evidence>
<evidence type="ECO:0000256" key="7">
    <source>
        <dbReference type="ARBA" id="ARBA00023002"/>
    </source>
</evidence>
<dbReference type="PANTHER" id="PTHR48099">
    <property type="entry name" value="C-1-TETRAHYDROFOLATE SYNTHASE, CYTOPLASMIC-RELATED"/>
    <property type="match status" value="1"/>
</dbReference>
<dbReference type="Pfam" id="PF02882">
    <property type="entry name" value="THF_DHG_CYH_C"/>
    <property type="match status" value="1"/>
</dbReference>
<evidence type="ECO:0000256" key="3">
    <source>
        <dbReference type="ARBA" id="ARBA00022605"/>
    </source>
</evidence>
<feature type="domain" description="Tetrahydrofolate dehydrogenase/cyclohydrolase NAD(P)-binding" evidence="13">
    <location>
        <begin position="139"/>
        <end position="281"/>
    </location>
</feature>
<dbReference type="Gene3D" id="3.40.50.10860">
    <property type="entry name" value="Leucine Dehydrogenase, chain A, domain 1"/>
    <property type="match status" value="1"/>
</dbReference>
<dbReference type="InterPro" id="IPR020630">
    <property type="entry name" value="THF_DH/CycHdrlase_cat_dom"/>
</dbReference>
<keyword evidence="2 11" id="KW-0554">One-carbon metabolism</keyword>
<dbReference type="EC" id="1.5.1.5" evidence="11"/>
<dbReference type="EMBL" id="JGZU01000015">
    <property type="protein sequence ID" value="KFJ05469.1"/>
    <property type="molecule type" value="Genomic_DNA"/>
</dbReference>
<reference evidence="14 15" key="1">
    <citation type="submission" date="2014-03" db="EMBL/GenBank/DDBJ databases">
        <title>Genomics of Bifidobacteria.</title>
        <authorList>
            <person name="Ventura M."/>
            <person name="Milani C."/>
            <person name="Lugli G.A."/>
        </authorList>
    </citation>
    <scope>NUCLEOTIDE SEQUENCE [LARGE SCALE GENOMIC DNA]</scope>
    <source>
        <strain evidence="14 15">JCM 13495</strain>
    </source>
</reference>
<dbReference type="OrthoDB" id="9803580at2"/>
<dbReference type="SUPFAM" id="SSF53223">
    <property type="entry name" value="Aminoacid dehydrogenase-like, N-terminal domain"/>
    <property type="match status" value="1"/>
</dbReference>
<dbReference type="InterPro" id="IPR036291">
    <property type="entry name" value="NAD(P)-bd_dom_sf"/>
</dbReference>
<evidence type="ECO:0000256" key="10">
    <source>
        <dbReference type="ARBA" id="ARBA00023268"/>
    </source>
</evidence>
<dbReference type="AlphaFoldDB" id="A0A087ECG8"/>
<dbReference type="SUPFAM" id="SSF51735">
    <property type="entry name" value="NAD(P)-binding Rossmann-fold domains"/>
    <property type="match status" value="1"/>
</dbReference>
<accession>A0A087ECG8</accession>
<evidence type="ECO:0000313" key="14">
    <source>
        <dbReference type="EMBL" id="KFJ05469.1"/>
    </source>
</evidence>
<comment type="similarity">
    <text evidence="11">Belongs to the tetrahydrofolate dehydrogenase/cyclohydrolase family.</text>
</comment>
<evidence type="ECO:0000256" key="4">
    <source>
        <dbReference type="ARBA" id="ARBA00022755"/>
    </source>
</evidence>
<dbReference type="GO" id="GO:0005829">
    <property type="term" value="C:cytosol"/>
    <property type="evidence" value="ECO:0007669"/>
    <property type="project" value="TreeGrafter"/>
</dbReference>
<feature type="domain" description="Tetrahydrofolate dehydrogenase/cyclohydrolase catalytic" evidence="12">
    <location>
        <begin position="5"/>
        <end position="119"/>
    </location>
</feature>
<comment type="caution">
    <text evidence="11">Lacks conserved residue(s) required for the propagation of feature annotation.</text>
</comment>
<evidence type="ECO:0000313" key="15">
    <source>
        <dbReference type="Proteomes" id="UP000029080"/>
    </source>
</evidence>
<dbReference type="InterPro" id="IPR000672">
    <property type="entry name" value="THF_DH/CycHdrlase"/>
</dbReference>
<dbReference type="RefSeq" id="WP_026641606.1">
    <property type="nucleotide sequence ID" value="NZ_JAXEUP010000026.1"/>
</dbReference>
<keyword evidence="5 11" id="KW-0378">Hydrolase</keyword>
<dbReference type="GO" id="GO:0000105">
    <property type="term" value="P:L-histidine biosynthetic process"/>
    <property type="evidence" value="ECO:0007669"/>
    <property type="project" value="UniProtKB-KW"/>
</dbReference>
<protein>
    <recommendedName>
        <fullName evidence="11">Bifunctional protein FolD</fullName>
    </recommendedName>
    <domain>
        <recommendedName>
            <fullName evidence="11">Methylenetetrahydrofolate dehydrogenase</fullName>
            <ecNumber evidence="11">1.5.1.5</ecNumber>
        </recommendedName>
    </domain>
    <domain>
        <recommendedName>
            <fullName evidence="11">Methenyltetrahydrofolate cyclohydrolase</fullName>
            <ecNumber evidence="11">3.5.4.9</ecNumber>
        </recommendedName>
    </domain>
</protein>
<dbReference type="Pfam" id="PF00763">
    <property type="entry name" value="THF_DHG_CYH"/>
    <property type="match status" value="1"/>
</dbReference>
<dbReference type="CDD" id="cd01080">
    <property type="entry name" value="NAD_bind_m-THF_DH_Cyclohyd"/>
    <property type="match status" value="1"/>
</dbReference>
<dbReference type="STRING" id="356829.BITS_0141"/>
<keyword evidence="8 11" id="KW-0368">Histidine biosynthesis</keyword>
<comment type="function">
    <text evidence="11">Catalyzes the oxidation of 5,10-methylenetetrahydrofolate to 5,10-methenyltetrahydrofolate and then the hydrolysis of 5,10-methenyltetrahydrofolate to 10-formyltetrahydrofolate.</text>
</comment>
<comment type="catalytic activity">
    <reaction evidence="11">
        <text>(6R)-5,10-methylene-5,6,7,8-tetrahydrofolate + NADP(+) = (6R)-5,10-methenyltetrahydrofolate + NADPH</text>
        <dbReference type="Rhea" id="RHEA:22812"/>
        <dbReference type="ChEBI" id="CHEBI:15636"/>
        <dbReference type="ChEBI" id="CHEBI:57455"/>
        <dbReference type="ChEBI" id="CHEBI:57783"/>
        <dbReference type="ChEBI" id="CHEBI:58349"/>
        <dbReference type="EC" id="1.5.1.5"/>
    </reaction>
</comment>
<dbReference type="GO" id="GO:0004488">
    <property type="term" value="F:methylenetetrahydrofolate dehydrogenase (NADP+) activity"/>
    <property type="evidence" value="ECO:0007669"/>
    <property type="project" value="UniProtKB-UniRule"/>
</dbReference>
<keyword evidence="10 11" id="KW-0511">Multifunctional enzyme</keyword>
<dbReference type="InterPro" id="IPR046346">
    <property type="entry name" value="Aminoacid_DH-like_N_sf"/>
</dbReference>
<dbReference type="PANTHER" id="PTHR48099:SF5">
    <property type="entry name" value="C-1-TETRAHYDROFOLATE SYNTHASE, CYTOPLASMIC"/>
    <property type="match status" value="1"/>
</dbReference>
<evidence type="ECO:0000256" key="6">
    <source>
        <dbReference type="ARBA" id="ARBA00022857"/>
    </source>
</evidence>
<dbReference type="PRINTS" id="PR00085">
    <property type="entry name" value="THFDHDRGNASE"/>
</dbReference>